<evidence type="ECO:0000256" key="2">
    <source>
        <dbReference type="ARBA" id="ARBA00006228"/>
    </source>
</evidence>
<dbReference type="GO" id="GO:0005886">
    <property type="term" value="C:plasma membrane"/>
    <property type="evidence" value="ECO:0007669"/>
    <property type="project" value="UniProtKB-SubCell"/>
</dbReference>
<sequence length="200" mass="21288">MNARHDFQPCDLSPTPPETVRETKHTSRTDGPRAALRAPGRVRSALVTGGTLAALWAGLHWDDPQSWVIGAPTVLLGAGAAALVPPSTPPRLSLRGALGFAAFAAVGVMRGAIDVSLRALRPHTLRPGRLVWRTYLPPGRPRRLFALTITLLPGTLTARLDGDTLIVHALDRGAGTRADLGALEARVAALFKTTKPETWP</sequence>
<organism evidence="8 9">
    <name type="scientific">Roseivivax jejudonensis</name>
    <dbReference type="NCBI Taxonomy" id="1529041"/>
    <lineage>
        <taxon>Bacteria</taxon>
        <taxon>Pseudomonadati</taxon>
        <taxon>Pseudomonadota</taxon>
        <taxon>Alphaproteobacteria</taxon>
        <taxon>Rhodobacterales</taxon>
        <taxon>Roseobacteraceae</taxon>
        <taxon>Roseivivax</taxon>
    </lineage>
</organism>
<gene>
    <name evidence="8" type="ORF">ROJ8625_00317</name>
</gene>
<keyword evidence="3" id="KW-1003">Cell membrane</keyword>
<dbReference type="InterPro" id="IPR002758">
    <property type="entry name" value="Cation_antiport_E"/>
</dbReference>
<evidence type="ECO:0000256" key="7">
    <source>
        <dbReference type="SAM" id="MobiDB-lite"/>
    </source>
</evidence>
<dbReference type="EMBL" id="FWFK01000001">
    <property type="protein sequence ID" value="SLN12148.1"/>
    <property type="molecule type" value="Genomic_DNA"/>
</dbReference>
<dbReference type="GO" id="GO:0008324">
    <property type="term" value="F:monoatomic cation transmembrane transporter activity"/>
    <property type="evidence" value="ECO:0007669"/>
    <property type="project" value="InterPro"/>
</dbReference>
<name>A0A1X6Y6X9_9RHOB</name>
<feature type="region of interest" description="Disordered" evidence="7">
    <location>
        <begin position="1"/>
        <end position="34"/>
    </location>
</feature>
<feature type="compositionally biased region" description="Basic and acidic residues" evidence="7">
    <location>
        <begin position="19"/>
        <end position="31"/>
    </location>
</feature>
<evidence type="ECO:0000256" key="1">
    <source>
        <dbReference type="ARBA" id="ARBA00004651"/>
    </source>
</evidence>
<comment type="similarity">
    <text evidence="2">Belongs to the CPA3 antiporters (TC 2.A.63) subunit E family.</text>
</comment>
<protein>
    <submittedName>
        <fullName evidence="8">Putative monovalent cation/H+ antiporter subunit E</fullName>
    </submittedName>
</protein>
<dbReference type="PANTHER" id="PTHR34584">
    <property type="entry name" value="NA(+)/H(+) ANTIPORTER SUBUNIT E1"/>
    <property type="match status" value="1"/>
</dbReference>
<evidence type="ECO:0000313" key="9">
    <source>
        <dbReference type="Proteomes" id="UP000193570"/>
    </source>
</evidence>
<dbReference type="RefSeq" id="WP_085790093.1">
    <property type="nucleotide sequence ID" value="NZ_FWFK01000001.1"/>
</dbReference>
<proteinExistence type="inferred from homology"/>
<dbReference type="PANTHER" id="PTHR34584:SF1">
    <property type="entry name" value="NA(+)_H(+) ANTIPORTER SUBUNIT E1"/>
    <property type="match status" value="1"/>
</dbReference>
<accession>A0A1X6Y6X9</accession>
<keyword evidence="4" id="KW-0812">Transmembrane</keyword>
<dbReference type="OrthoDB" id="7852837at2"/>
<keyword evidence="9" id="KW-1185">Reference proteome</keyword>
<evidence type="ECO:0000256" key="6">
    <source>
        <dbReference type="ARBA" id="ARBA00023136"/>
    </source>
</evidence>
<evidence type="ECO:0000256" key="4">
    <source>
        <dbReference type="ARBA" id="ARBA00022692"/>
    </source>
</evidence>
<comment type="subcellular location">
    <subcellularLocation>
        <location evidence="1">Cell membrane</location>
        <topology evidence="1">Multi-pass membrane protein</topology>
    </subcellularLocation>
</comment>
<keyword evidence="6" id="KW-0472">Membrane</keyword>
<evidence type="ECO:0000256" key="5">
    <source>
        <dbReference type="ARBA" id="ARBA00022989"/>
    </source>
</evidence>
<dbReference type="Pfam" id="PF01899">
    <property type="entry name" value="MNHE"/>
    <property type="match status" value="1"/>
</dbReference>
<evidence type="ECO:0000256" key="3">
    <source>
        <dbReference type="ARBA" id="ARBA00022475"/>
    </source>
</evidence>
<dbReference type="Proteomes" id="UP000193570">
    <property type="component" value="Unassembled WGS sequence"/>
</dbReference>
<evidence type="ECO:0000313" key="8">
    <source>
        <dbReference type="EMBL" id="SLN12148.1"/>
    </source>
</evidence>
<dbReference type="AlphaFoldDB" id="A0A1X6Y6X9"/>
<reference evidence="8 9" key="1">
    <citation type="submission" date="2017-03" db="EMBL/GenBank/DDBJ databases">
        <authorList>
            <person name="Afonso C.L."/>
            <person name="Miller P.J."/>
            <person name="Scott M.A."/>
            <person name="Spackman E."/>
            <person name="Goraichik I."/>
            <person name="Dimitrov K.M."/>
            <person name="Suarez D.L."/>
            <person name="Swayne D.E."/>
        </authorList>
    </citation>
    <scope>NUCLEOTIDE SEQUENCE [LARGE SCALE GENOMIC DNA]</scope>
    <source>
        <strain evidence="8 9">CECT 8625</strain>
    </source>
</reference>
<keyword evidence="5" id="KW-1133">Transmembrane helix</keyword>